<organism evidence="1">
    <name type="scientific">marine sediment metagenome</name>
    <dbReference type="NCBI Taxonomy" id="412755"/>
    <lineage>
        <taxon>unclassified sequences</taxon>
        <taxon>metagenomes</taxon>
        <taxon>ecological metagenomes</taxon>
    </lineage>
</organism>
<dbReference type="EMBL" id="BARS01047027">
    <property type="protein sequence ID" value="GAG35583.1"/>
    <property type="molecule type" value="Genomic_DNA"/>
</dbReference>
<accession>X0XG19</accession>
<name>X0XG19_9ZZZZ</name>
<gene>
    <name evidence="1" type="ORF">S01H1_70699</name>
</gene>
<proteinExistence type="predicted"/>
<protein>
    <submittedName>
        <fullName evidence="1">Uncharacterized protein</fullName>
    </submittedName>
</protein>
<reference evidence="1" key="1">
    <citation type="journal article" date="2014" name="Front. Microbiol.">
        <title>High frequency of phylogenetically diverse reductive dehalogenase-homologous genes in deep subseafloor sedimentary metagenomes.</title>
        <authorList>
            <person name="Kawai M."/>
            <person name="Futagami T."/>
            <person name="Toyoda A."/>
            <person name="Takaki Y."/>
            <person name="Nishi S."/>
            <person name="Hori S."/>
            <person name="Arai W."/>
            <person name="Tsubouchi T."/>
            <person name="Morono Y."/>
            <person name="Uchiyama I."/>
            <person name="Ito T."/>
            <person name="Fujiyama A."/>
            <person name="Inagaki F."/>
            <person name="Takami H."/>
        </authorList>
    </citation>
    <scope>NUCLEOTIDE SEQUENCE</scope>
    <source>
        <strain evidence="1">Expedition CK06-06</strain>
    </source>
</reference>
<evidence type="ECO:0000313" key="1">
    <source>
        <dbReference type="EMBL" id="GAG35583.1"/>
    </source>
</evidence>
<comment type="caution">
    <text evidence="1">The sequence shown here is derived from an EMBL/GenBank/DDBJ whole genome shotgun (WGS) entry which is preliminary data.</text>
</comment>
<sequence length="166" mass="19106">MCAKDTVKLFERWYATPLAELEKVPNGDGAFVAFSVALALYERFARSSIDAAGQKADAAAMYKRLAVDFNITEAEATEFWEIMRHGVQHQAMPMQKQKNKPLTPWLFNGSFQQPIEFGTHSRKRVLQVQLWLFRDKVIDLYRRNPEMIDHSQSFPWASIFPLPATP</sequence>
<dbReference type="AlphaFoldDB" id="X0XG19"/>